<protein>
    <recommendedName>
        <fullName evidence="5">ABC transporter domain-containing protein</fullName>
    </recommendedName>
</protein>
<dbReference type="GO" id="GO:0016887">
    <property type="term" value="F:ATP hydrolysis activity"/>
    <property type="evidence" value="ECO:0007669"/>
    <property type="project" value="InterPro"/>
</dbReference>
<keyword evidence="3" id="KW-0547">Nucleotide-binding</keyword>
<name>A0A382L1N9_9ZZZZ</name>
<dbReference type="PROSITE" id="PS00211">
    <property type="entry name" value="ABC_TRANSPORTER_1"/>
    <property type="match status" value="1"/>
</dbReference>
<reference evidence="6" key="1">
    <citation type="submission" date="2018-05" db="EMBL/GenBank/DDBJ databases">
        <authorList>
            <person name="Lanie J.A."/>
            <person name="Ng W.-L."/>
            <person name="Kazmierczak K.M."/>
            <person name="Andrzejewski T.M."/>
            <person name="Davidsen T.M."/>
            <person name="Wayne K.J."/>
            <person name="Tettelin H."/>
            <person name="Glass J.I."/>
            <person name="Rusch D."/>
            <person name="Podicherti R."/>
            <person name="Tsui H.-C.T."/>
            <person name="Winkler M.E."/>
        </authorList>
    </citation>
    <scope>NUCLEOTIDE SEQUENCE</scope>
</reference>
<dbReference type="Gene3D" id="3.40.50.300">
    <property type="entry name" value="P-loop containing nucleotide triphosphate hydrolases"/>
    <property type="match status" value="1"/>
</dbReference>
<evidence type="ECO:0000256" key="3">
    <source>
        <dbReference type="ARBA" id="ARBA00022741"/>
    </source>
</evidence>
<dbReference type="SMART" id="SM00382">
    <property type="entry name" value="AAA"/>
    <property type="match status" value="1"/>
</dbReference>
<dbReference type="InterPro" id="IPR003593">
    <property type="entry name" value="AAA+_ATPase"/>
</dbReference>
<dbReference type="Pfam" id="PF00005">
    <property type="entry name" value="ABC_tran"/>
    <property type="match status" value="1"/>
</dbReference>
<keyword evidence="2" id="KW-0677">Repeat</keyword>
<dbReference type="InterPro" id="IPR003439">
    <property type="entry name" value="ABC_transporter-like_ATP-bd"/>
</dbReference>
<organism evidence="6">
    <name type="scientific">marine metagenome</name>
    <dbReference type="NCBI Taxonomy" id="408172"/>
    <lineage>
        <taxon>unclassified sequences</taxon>
        <taxon>metagenomes</taxon>
        <taxon>ecological metagenomes</taxon>
    </lineage>
</organism>
<dbReference type="PROSITE" id="PS50893">
    <property type="entry name" value="ABC_TRANSPORTER_2"/>
    <property type="match status" value="1"/>
</dbReference>
<dbReference type="SUPFAM" id="SSF52540">
    <property type="entry name" value="P-loop containing nucleoside triphosphate hydrolases"/>
    <property type="match status" value="1"/>
</dbReference>
<accession>A0A382L1N9</accession>
<sequence>MEQPQYIVQMNNIYKSFNGVKALKDVSINLQKNEVVGIVGHNGAGKSTLIKILSGALHKDTGSILIENKQVEISDPKDARNMGIETIYQDLALAGNLDVASNFFLGNEKSSFFFLRNKFMKEESKRVLQEMKINIKSYSVPVDFLSGGQRQAIAIGRAIYNKAKVLIMDEPTAALGIEEARRVGDLINQLKKQDIGIFLISHDIHDIFDFCDRIAILKNGELVDICVSDEVTKDDVVSLIIKGTK</sequence>
<feature type="domain" description="ABC transporter" evidence="5">
    <location>
        <begin position="8"/>
        <end position="244"/>
    </location>
</feature>
<dbReference type="InterPro" id="IPR050107">
    <property type="entry name" value="ABC_carbohydrate_import_ATPase"/>
</dbReference>
<evidence type="ECO:0000256" key="4">
    <source>
        <dbReference type="ARBA" id="ARBA00022840"/>
    </source>
</evidence>
<evidence type="ECO:0000259" key="5">
    <source>
        <dbReference type="PROSITE" id="PS50893"/>
    </source>
</evidence>
<dbReference type="GO" id="GO:0005524">
    <property type="term" value="F:ATP binding"/>
    <property type="evidence" value="ECO:0007669"/>
    <property type="project" value="UniProtKB-KW"/>
</dbReference>
<dbReference type="AlphaFoldDB" id="A0A382L1N9"/>
<proteinExistence type="predicted"/>
<dbReference type="EMBL" id="UINC01083714">
    <property type="protein sequence ID" value="SVC29683.1"/>
    <property type="molecule type" value="Genomic_DNA"/>
</dbReference>
<dbReference type="PANTHER" id="PTHR43790:SF9">
    <property type="entry name" value="GALACTOFURANOSE TRANSPORTER ATP-BINDING PROTEIN YTFR"/>
    <property type="match status" value="1"/>
</dbReference>
<keyword evidence="4" id="KW-0067">ATP-binding</keyword>
<evidence type="ECO:0000256" key="2">
    <source>
        <dbReference type="ARBA" id="ARBA00022737"/>
    </source>
</evidence>
<dbReference type="PANTHER" id="PTHR43790">
    <property type="entry name" value="CARBOHYDRATE TRANSPORT ATP-BINDING PROTEIN MG119-RELATED"/>
    <property type="match status" value="1"/>
</dbReference>
<dbReference type="InterPro" id="IPR017871">
    <property type="entry name" value="ABC_transporter-like_CS"/>
</dbReference>
<evidence type="ECO:0000313" key="6">
    <source>
        <dbReference type="EMBL" id="SVC29683.1"/>
    </source>
</evidence>
<evidence type="ECO:0000256" key="1">
    <source>
        <dbReference type="ARBA" id="ARBA00022448"/>
    </source>
</evidence>
<dbReference type="InterPro" id="IPR027417">
    <property type="entry name" value="P-loop_NTPase"/>
</dbReference>
<dbReference type="CDD" id="cd03216">
    <property type="entry name" value="ABC_Carb_Monos_I"/>
    <property type="match status" value="1"/>
</dbReference>
<keyword evidence="1" id="KW-0813">Transport</keyword>
<gene>
    <name evidence="6" type="ORF">METZ01_LOCUS282537</name>
</gene>